<dbReference type="NCBIfam" id="TIGR01630">
    <property type="entry name" value="psiM2_ORF9"/>
    <property type="match status" value="1"/>
</dbReference>
<keyword evidence="4" id="KW-1185">Reference proteome</keyword>
<evidence type="ECO:0000259" key="2">
    <source>
        <dbReference type="Pfam" id="PF17289"/>
    </source>
</evidence>
<keyword evidence="1" id="KW-1188">Viral release from host cell</keyword>
<evidence type="ECO:0000313" key="4">
    <source>
        <dbReference type="Proteomes" id="UP000603352"/>
    </source>
</evidence>
<gene>
    <name evidence="3" type="ORF">GCM10011505_35780</name>
</gene>
<protein>
    <recommendedName>
        <fullName evidence="2">Terminase large subunit gp17-like C-terminal domain-containing protein</fullName>
    </recommendedName>
</protein>
<dbReference type="Proteomes" id="UP000603352">
    <property type="component" value="Unassembled WGS sequence"/>
</dbReference>
<dbReference type="Gene3D" id="3.30.420.240">
    <property type="match status" value="1"/>
</dbReference>
<proteinExistence type="predicted"/>
<accession>A0ABQ1ISN5</accession>
<name>A0ABQ1ISN5_9PROT</name>
<sequence length="473" mass="53009">MTGHEPPASHAGRFVFDDDLYRFIADCFGTVDPGARFLPNWHIDLIADHLEAVERGEITRLIINMPPRYMKSLTVSVAFPAWLLARDPTRRIIVASYALELARRHSLDTRQVMGSAWYRARYPGTRIMRGRDRALRFSTTANGFRFATSIGGSLTGDGGDLLIVDDPHDPRRAGSPALREAALTWFDQTLSTRLNDKRRGAIIVVMQRLHDRDLSGHLLDRGGWTHLRLTAEAERPERFVTQSLIIHRQPGEPLHAAREDRDDLARTRRDLGEAGYAAQYQQRPAPAAGGMVKAAWLAVAPWPAERRIRRVLQSWDTAYKADALNDPSVCLTVYEHDDGLHVADVWRARVEYPELRRQALALAERWRPTVILIEDRASGQSLIQDLRGAGRRLPVVAVRPAADKLTRLAVTTPRLESGQVTLAAGAPWVADFVAELTIFPNTAHDDQVDALSQLLSWLDTERGRIARLKLGGL</sequence>
<dbReference type="Pfam" id="PF17289">
    <property type="entry name" value="Terminase_6C"/>
    <property type="match status" value="1"/>
</dbReference>
<reference evidence="4" key="1">
    <citation type="journal article" date="2019" name="Int. J. Syst. Evol. Microbiol.">
        <title>The Global Catalogue of Microorganisms (GCM) 10K type strain sequencing project: providing services to taxonomists for standard genome sequencing and annotation.</title>
        <authorList>
            <consortium name="The Broad Institute Genomics Platform"/>
            <consortium name="The Broad Institute Genome Sequencing Center for Infectious Disease"/>
            <person name="Wu L."/>
            <person name="Ma J."/>
        </authorList>
    </citation>
    <scope>NUCLEOTIDE SEQUENCE [LARGE SCALE GENOMIC DNA]</scope>
    <source>
        <strain evidence="4">CGMCC 1.10188</strain>
    </source>
</reference>
<organism evidence="3 4">
    <name type="scientific">Tistrella bauzanensis</name>
    <dbReference type="NCBI Taxonomy" id="657419"/>
    <lineage>
        <taxon>Bacteria</taxon>
        <taxon>Pseudomonadati</taxon>
        <taxon>Pseudomonadota</taxon>
        <taxon>Alphaproteobacteria</taxon>
        <taxon>Geminicoccales</taxon>
        <taxon>Geminicoccaceae</taxon>
        <taxon>Tistrella</taxon>
    </lineage>
</organism>
<dbReference type="InterPro" id="IPR035421">
    <property type="entry name" value="Terminase_6C"/>
</dbReference>
<evidence type="ECO:0000313" key="3">
    <source>
        <dbReference type="EMBL" id="GGB51556.1"/>
    </source>
</evidence>
<comment type="caution">
    <text evidence="3">The sequence shown here is derived from an EMBL/GenBank/DDBJ whole genome shotgun (WGS) entry which is preliminary data.</text>
</comment>
<evidence type="ECO:0000256" key="1">
    <source>
        <dbReference type="ARBA" id="ARBA00022612"/>
    </source>
</evidence>
<dbReference type="EMBL" id="BMDZ01000048">
    <property type="protein sequence ID" value="GGB51556.1"/>
    <property type="molecule type" value="Genomic_DNA"/>
</dbReference>
<feature type="domain" description="Terminase large subunit gp17-like C-terminal" evidence="2">
    <location>
        <begin position="314"/>
        <end position="455"/>
    </location>
</feature>
<dbReference type="RefSeq" id="WP_229708230.1">
    <property type="nucleotide sequence ID" value="NZ_BMDZ01000048.1"/>
</dbReference>
<dbReference type="InterPro" id="IPR006517">
    <property type="entry name" value="Phage_terminase_lsu-like_C"/>
</dbReference>